<protein>
    <recommendedName>
        <fullName evidence="1">DUF6795 domain-containing protein</fullName>
    </recommendedName>
</protein>
<organism evidence="2 3">
    <name type="scientific">Candidatus Yonathbacteria bacterium RIFCSPHIGHO2_01_FULL_51_10</name>
    <dbReference type="NCBI Taxonomy" id="1802723"/>
    <lineage>
        <taxon>Bacteria</taxon>
        <taxon>Candidatus Yonathiibacteriota</taxon>
    </lineage>
</organism>
<comment type="caution">
    <text evidence="2">The sequence shown here is derived from an EMBL/GenBank/DDBJ whole genome shotgun (WGS) entry which is preliminary data.</text>
</comment>
<evidence type="ECO:0000313" key="2">
    <source>
        <dbReference type="EMBL" id="OHA80390.1"/>
    </source>
</evidence>
<evidence type="ECO:0000259" key="1">
    <source>
        <dbReference type="Pfam" id="PF20598"/>
    </source>
</evidence>
<accession>A0A1G2S5M8</accession>
<dbReference type="Pfam" id="PF20598">
    <property type="entry name" value="DUF6795"/>
    <property type="match status" value="1"/>
</dbReference>
<sequence length="191" mass="21123">MPPKKYMIIALVTVVLVLVVGTLYSRYAAQSSPLVVGGENDKEAGLLGQKIVLFSAVNGVITLDQKPLAGARVTRTVEWKDETYKDEATTSASGSFHLPEMPGPGRIVLAEFVASQLMEVEYQDQKWLIWRMVKREAGPNRELVDDNNWESAGTPIEFSCELSTPTRKIKLLLSVLRTNCQFPAEIGEAIK</sequence>
<dbReference type="Proteomes" id="UP000176997">
    <property type="component" value="Unassembled WGS sequence"/>
</dbReference>
<evidence type="ECO:0000313" key="3">
    <source>
        <dbReference type="Proteomes" id="UP000176997"/>
    </source>
</evidence>
<feature type="domain" description="DUF6795" evidence="1">
    <location>
        <begin position="57"/>
        <end position="164"/>
    </location>
</feature>
<dbReference type="AlphaFoldDB" id="A0A1G2S5M8"/>
<reference evidence="2 3" key="1">
    <citation type="journal article" date="2016" name="Nat. Commun.">
        <title>Thousands of microbial genomes shed light on interconnected biogeochemical processes in an aquifer system.</title>
        <authorList>
            <person name="Anantharaman K."/>
            <person name="Brown C.T."/>
            <person name="Hug L.A."/>
            <person name="Sharon I."/>
            <person name="Castelle C.J."/>
            <person name="Probst A.J."/>
            <person name="Thomas B.C."/>
            <person name="Singh A."/>
            <person name="Wilkins M.J."/>
            <person name="Karaoz U."/>
            <person name="Brodie E.L."/>
            <person name="Williams K.H."/>
            <person name="Hubbard S.S."/>
            <person name="Banfield J.F."/>
        </authorList>
    </citation>
    <scope>NUCLEOTIDE SEQUENCE [LARGE SCALE GENOMIC DNA]</scope>
</reference>
<proteinExistence type="predicted"/>
<dbReference type="InterPro" id="IPR046474">
    <property type="entry name" value="DUF6795"/>
</dbReference>
<name>A0A1G2S5M8_9BACT</name>
<dbReference type="STRING" id="1802723.A2675_01335"/>
<gene>
    <name evidence="2" type="ORF">A2675_01335</name>
</gene>
<dbReference type="EMBL" id="MHUS01000025">
    <property type="protein sequence ID" value="OHA80390.1"/>
    <property type="molecule type" value="Genomic_DNA"/>
</dbReference>